<feature type="compositionally biased region" description="Basic and acidic residues" evidence="1">
    <location>
        <begin position="67"/>
        <end position="76"/>
    </location>
</feature>
<name>A0ABM4QKF4_BOSIN</name>
<dbReference type="Proteomes" id="UP001652663">
    <property type="component" value="Chromosome 16"/>
</dbReference>
<feature type="region of interest" description="Disordered" evidence="1">
    <location>
        <begin position="1"/>
        <end position="185"/>
    </location>
</feature>
<protein>
    <submittedName>
        <fullName evidence="3">Serine/arginine repetitive matrix protein 2-like</fullName>
    </submittedName>
</protein>
<evidence type="ECO:0000313" key="3">
    <source>
        <dbReference type="RefSeq" id="XP_070623780.1"/>
    </source>
</evidence>
<proteinExistence type="predicted"/>
<feature type="compositionally biased region" description="Basic residues" evidence="1">
    <location>
        <begin position="153"/>
        <end position="165"/>
    </location>
</feature>
<reference evidence="3" key="1">
    <citation type="submission" date="2025-08" db="UniProtKB">
        <authorList>
            <consortium name="RefSeq"/>
        </authorList>
    </citation>
    <scope>IDENTIFICATION</scope>
    <source>
        <tissue evidence="3">Blood</tissue>
    </source>
</reference>
<sequence length="282" mass="30544">MKRRRRRAQRQPPHPDTDSQDTFTNQALRRLVLAAPAIGRRRDDPARSPGRPAITDLGFRAQKLRAGPRERGRDEDGQCGGPALPARAGSGGADARKRPRRGPAARAHLSPSPRVGRRRAQARRGRGRSRERRVGPAPQSCTAPGASPPDRSRYRRRRRRRRRFCCRLSFQDGRPRGGASRASSSGARLVEAAALDGQAEVACISLSPLVPGGRSSRRMRTDRQLRGAENELRAGLAQSATAGPPVGPSATSLSAAAGLRGPPTLHVPLLMIPCLPRENRPS</sequence>
<feature type="compositionally biased region" description="Basic residues" evidence="1">
    <location>
        <begin position="115"/>
        <end position="131"/>
    </location>
</feature>
<evidence type="ECO:0000256" key="1">
    <source>
        <dbReference type="SAM" id="MobiDB-lite"/>
    </source>
</evidence>
<keyword evidence="2" id="KW-1185">Reference proteome</keyword>
<gene>
    <name evidence="3" type="primary">LOC139176279</name>
</gene>
<dbReference type="GeneID" id="139176279"/>
<dbReference type="RefSeq" id="XP_070623780.1">
    <property type="nucleotide sequence ID" value="XM_070767679.1"/>
</dbReference>
<accession>A0ABM4QKF4</accession>
<feature type="region of interest" description="Disordered" evidence="1">
    <location>
        <begin position="238"/>
        <end position="257"/>
    </location>
</feature>
<evidence type="ECO:0000313" key="2">
    <source>
        <dbReference type="Proteomes" id="UP001652663"/>
    </source>
</evidence>
<organism evidence="2 3">
    <name type="scientific">Bos indicus</name>
    <name type="common">Zebu</name>
    <dbReference type="NCBI Taxonomy" id="9915"/>
    <lineage>
        <taxon>Eukaryota</taxon>
        <taxon>Metazoa</taxon>
        <taxon>Chordata</taxon>
        <taxon>Craniata</taxon>
        <taxon>Vertebrata</taxon>
        <taxon>Euteleostomi</taxon>
        <taxon>Mammalia</taxon>
        <taxon>Eutheria</taxon>
        <taxon>Laurasiatheria</taxon>
        <taxon>Artiodactyla</taxon>
        <taxon>Ruminantia</taxon>
        <taxon>Pecora</taxon>
        <taxon>Bovidae</taxon>
        <taxon>Bovinae</taxon>
        <taxon>Bos</taxon>
    </lineage>
</organism>